<accession>A0ABP3LAU2</accession>
<keyword evidence="4" id="KW-1185">Reference proteome</keyword>
<feature type="domain" description="NodB homology" evidence="2">
    <location>
        <begin position="131"/>
        <end position="307"/>
    </location>
</feature>
<dbReference type="Pfam" id="PF01522">
    <property type="entry name" value="Polysacc_deac_1"/>
    <property type="match status" value="1"/>
</dbReference>
<feature type="transmembrane region" description="Helical" evidence="1">
    <location>
        <begin position="5"/>
        <end position="23"/>
    </location>
</feature>
<gene>
    <name evidence="3" type="ORF">GCM10008986_23440</name>
</gene>
<dbReference type="Gene3D" id="3.20.20.370">
    <property type="entry name" value="Glycoside hydrolase/deacetylase"/>
    <property type="match status" value="1"/>
</dbReference>
<dbReference type="CDD" id="cd10950">
    <property type="entry name" value="CE4_BsYlxY_like"/>
    <property type="match status" value="1"/>
</dbReference>
<evidence type="ECO:0000256" key="1">
    <source>
        <dbReference type="SAM" id="Phobius"/>
    </source>
</evidence>
<dbReference type="InterPro" id="IPR014228">
    <property type="entry name" value="Spore_polysacc_deacetyl_YlxY"/>
</dbReference>
<keyword evidence="1" id="KW-0472">Membrane</keyword>
<dbReference type="InterPro" id="IPR050248">
    <property type="entry name" value="Polysacc_deacetylase_ArnD"/>
</dbReference>
<dbReference type="InterPro" id="IPR002509">
    <property type="entry name" value="NODB_dom"/>
</dbReference>
<dbReference type="RefSeq" id="WP_343841237.1">
    <property type="nucleotide sequence ID" value="NZ_BAAADO010000004.1"/>
</dbReference>
<comment type="caution">
    <text evidence="3">The sequence shown here is derived from an EMBL/GenBank/DDBJ whole genome shotgun (WGS) entry which is preliminary data.</text>
</comment>
<organism evidence="3 4">
    <name type="scientific">Salinibacillus aidingensis</name>
    <dbReference type="NCBI Taxonomy" id="237684"/>
    <lineage>
        <taxon>Bacteria</taxon>
        <taxon>Bacillati</taxon>
        <taxon>Bacillota</taxon>
        <taxon>Bacilli</taxon>
        <taxon>Bacillales</taxon>
        <taxon>Bacillaceae</taxon>
        <taxon>Salinibacillus</taxon>
    </lineage>
</organism>
<protein>
    <submittedName>
        <fullName evidence="3">Polysaccharide deacetylase family protein</fullName>
    </submittedName>
</protein>
<evidence type="ECO:0000313" key="4">
    <source>
        <dbReference type="Proteomes" id="UP001500880"/>
    </source>
</evidence>
<keyword evidence="1" id="KW-0812">Transmembrane</keyword>
<dbReference type="SUPFAM" id="SSF88713">
    <property type="entry name" value="Glycoside hydrolase/deacetylase"/>
    <property type="match status" value="1"/>
</dbReference>
<name>A0ABP3LAU2_9BACI</name>
<dbReference type="PANTHER" id="PTHR10587:SF80">
    <property type="entry name" value="CHITOOLIGOSACCHARIDE DEACETYLASE"/>
    <property type="match status" value="1"/>
</dbReference>
<dbReference type="InterPro" id="IPR011330">
    <property type="entry name" value="Glyco_hydro/deAcase_b/a-brl"/>
</dbReference>
<evidence type="ECO:0000259" key="2">
    <source>
        <dbReference type="PROSITE" id="PS51677"/>
    </source>
</evidence>
<reference evidence="4" key="1">
    <citation type="journal article" date="2019" name="Int. J. Syst. Evol. Microbiol.">
        <title>The Global Catalogue of Microorganisms (GCM) 10K type strain sequencing project: providing services to taxonomists for standard genome sequencing and annotation.</title>
        <authorList>
            <consortium name="The Broad Institute Genomics Platform"/>
            <consortium name="The Broad Institute Genome Sequencing Center for Infectious Disease"/>
            <person name="Wu L."/>
            <person name="Ma J."/>
        </authorList>
    </citation>
    <scope>NUCLEOTIDE SEQUENCE [LARGE SCALE GENOMIC DNA]</scope>
    <source>
        <strain evidence="4">JCM 12389</strain>
    </source>
</reference>
<keyword evidence="1" id="KW-1133">Transmembrane helix</keyword>
<dbReference type="PANTHER" id="PTHR10587">
    <property type="entry name" value="GLYCOSYL TRANSFERASE-RELATED"/>
    <property type="match status" value="1"/>
</dbReference>
<proteinExistence type="predicted"/>
<dbReference type="NCBIfam" id="TIGR02873">
    <property type="entry name" value="spore_ylxY"/>
    <property type="match status" value="1"/>
</dbReference>
<sequence length="318" mass="36589">MRRRYWIQGILFVVLVMLSYGLFENTYTKDYVSVMENISVSSVDKSDSLYKEIEQKAPSFEVEPQNAKIHKVWKKMPGLNGLEVNVDKSYLKMEDTGEFNKEKLVYNETEPEVTFDDLPAAPVYRGHPDKKMVSFLINVSWGEEYIPNMIKALKKHNLKATFFIDGKWAQDHVELLKMINEEGHEIGSHGYNHPDMSQMNKEQITDQITKTNGIIKSIIKKKPEFLAPPAGNFNKYVVNVAAEHNMETIMWTIDTIDWDNPSKAQVMNRVIPKLEGGSMILMHPTKVMEDTLEDLILKIKEKNYKIGTVGNLLSENRS</sequence>
<dbReference type="Proteomes" id="UP001500880">
    <property type="component" value="Unassembled WGS sequence"/>
</dbReference>
<dbReference type="EMBL" id="BAAADO010000004">
    <property type="protein sequence ID" value="GAA0495911.1"/>
    <property type="molecule type" value="Genomic_DNA"/>
</dbReference>
<dbReference type="PROSITE" id="PS51677">
    <property type="entry name" value="NODB"/>
    <property type="match status" value="1"/>
</dbReference>
<evidence type="ECO:0000313" key="3">
    <source>
        <dbReference type="EMBL" id="GAA0495911.1"/>
    </source>
</evidence>